<feature type="region of interest" description="Disordered" evidence="13">
    <location>
        <begin position="762"/>
        <end position="793"/>
    </location>
</feature>
<keyword evidence="11 17" id="KW-0407">Ion channel</keyword>
<feature type="region of interest" description="Disordered" evidence="13">
    <location>
        <begin position="1109"/>
        <end position="1161"/>
    </location>
</feature>
<comment type="catalytic activity">
    <reaction evidence="12">
        <text>K(+)(in) = K(+)(out)</text>
        <dbReference type="Rhea" id="RHEA:29463"/>
        <dbReference type="ChEBI" id="CHEBI:29103"/>
    </reaction>
</comment>
<feature type="compositionally biased region" description="Polar residues" evidence="13">
    <location>
        <begin position="1423"/>
        <end position="1435"/>
    </location>
</feature>
<dbReference type="GO" id="GO:0008076">
    <property type="term" value="C:voltage-gated potassium channel complex"/>
    <property type="evidence" value="ECO:0007669"/>
    <property type="project" value="TreeGrafter"/>
</dbReference>
<feature type="compositionally biased region" description="Acidic residues" evidence="13">
    <location>
        <begin position="1532"/>
        <end position="1545"/>
    </location>
</feature>
<name>A0AAD4MVA8_9BILA</name>
<dbReference type="Gene3D" id="1.10.287.70">
    <property type="match status" value="1"/>
</dbReference>
<evidence type="ECO:0000259" key="15">
    <source>
        <dbReference type="Pfam" id="PF00520"/>
    </source>
</evidence>
<dbReference type="InterPro" id="IPR027359">
    <property type="entry name" value="Volt_channel_dom_sf"/>
</dbReference>
<evidence type="ECO:0000256" key="4">
    <source>
        <dbReference type="ARBA" id="ARBA00022538"/>
    </source>
</evidence>
<feature type="compositionally biased region" description="Polar residues" evidence="13">
    <location>
        <begin position="773"/>
        <end position="793"/>
    </location>
</feature>
<evidence type="ECO:0000256" key="12">
    <source>
        <dbReference type="ARBA" id="ARBA00034430"/>
    </source>
</evidence>
<evidence type="ECO:0000313" key="17">
    <source>
        <dbReference type="EMBL" id="KAI1707564.1"/>
    </source>
</evidence>
<feature type="compositionally biased region" description="Basic and acidic residues" evidence="13">
    <location>
        <begin position="353"/>
        <end position="373"/>
    </location>
</feature>
<accession>A0AAD4MVA8</accession>
<evidence type="ECO:0000256" key="3">
    <source>
        <dbReference type="ARBA" id="ARBA00022475"/>
    </source>
</evidence>
<keyword evidence="8 14" id="KW-1133">Transmembrane helix</keyword>
<feature type="domain" description="Ion transport" evidence="15">
    <location>
        <begin position="438"/>
        <end position="662"/>
    </location>
</feature>
<keyword evidence="5 14" id="KW-0812">Transmembrane</keyword>
<gene>
    <name evidence="17" type="ORF">DdX_12400</name>
</gene>
<dbReference type="PANTHER" id="PTHR47735:SF9">
    <property type="entry name" value="POTASSIUM VOLTAGE-GATED CHANNEL SUBFAMILY KQT MEMBER 4-LIKE ISOFORM X1"/>
    <property type="match status" value="1"/>
</dbReference>
<feature type="domain" description="Potassium channel voltage dependent KCNQ C-terminal" evidence="16">
    <location>
        <begin position="1271"/>
        <end position="1376"/>
    </location>
</feature>
<feature type="compositionally biased region" description="Acidic residues" evidence="13">
    <location>
        <begin position="1553"/>
        <end position="1565"/>
    </location>
</feature>
<feature type="compositionally biased region" description="Basic and acidic residues" evidence="13">
    <location>
        <begin position="1570"/>
        <end position="1585"/>
    </location>
</feature>
<keyword evidence="18" id="KW-1185">Reference proteome</keyword>
<feature type="compositionally biased region" description="Polar residues" evidence="13">
    <location>
        <begin position="866"/>
        <end position="886"/>
    </location>
</feature>
<dbReference type="Pfam" id="PF03520">
    <property type="entry name" value="KCNQ_channel"/>
    <property type="match status" value="1"/>
</dbReference>
<keyword evidence="2" id="KW-0813">Transport</keyword>
<feature type="region of interest" description="Disordered" evidence="13">
    <location>
        <begin position="866"/>
        <end position="896"/>
    </location>
</feature>
<dbReference type="FunFam" id="1.10.287.70:FF:000016">
    <property type="entry name" value="Putative potassium voltage-gated channel subfamily KQT member 2"/>
    <property type="match status" value="1"/>
</dbReference>
<feature type="compositionally biased region" description="Basic and acidic residues" evidence="13">
    <location>
        <begin position="1145"/>
        <end position="1155"/>
    </location>
</feature>
<feature type="compositionally biased region" description="Polar residues" evidence="13">
    <location>
        <begin position="1452"/>
        <end position="1473"/>
    </location>
</feature>
<feature type="compositionally biased region" description="Gly residues" evidence="13">
    <location>
        <begin position="341"/>
        <end position="351"/>
    </location>
</feature>
<evidence type="ECO:0000256" key="2">
    <source>
        <dbReference type="ARBA" id="ARBA00022448"/>
    </source>
</evidence>
<feature type="compositionally biased region" description="Polar residues" evidence="13">
    <location>
        <begin position="1496"/>
        <end position="1505"/>
    </location>
</feature>
<dbReference type="PANTHER" id="PTHR47735">
    <property type="entry name" value="POTASSIUM VOLTAGE-GATED CHANNEL SUBFAMILY KQT MEMBER 4"/>
    <property type="match status" value="1"/>
</dbReference>
<feature type="transmembrane region" description="Helical" evidence="14">
    <location>
        <begin position="466"/>
        <end position="487"/>
    </location>
</feature>
<dbReference type="InterPro" id="IPR013821">
    <property type="entry name" value="K_chnl_volt-dep_KCNQ_C"/>
</dbReference>
<sequence length="1585" mass="174409">MNERAQVPSTSISQFISTGQPGLDPYLGTQESGIYSRRKSVSTGQVGYYDRDAIYYHYTPICSKIDDNRKRSAEVWRTTEVGYKKRRNSDVPPPHLTVQNVEDWYDPTMEEQRKRYSKWLKTARDFHATETSLPSNIVPVPPHLASTRASIIFPDRTKPSDSEPNGPILPENPRKTSQEGVDEELAALGGGIIYADDSGPGSDEYDDAEFIDPEKAAHRYLLHRQPTYPLFPPNFNDDMRKTRHSLDVERKKSLSQSSAANELCAGPDLSSSPAQSQPCTSAVATASELLQKRSGSAGRRKRHSSSNSSTTPPRSHSQHAQPKPRALEEQPPRSVSLFSGLGPGKASGGKGSAEQRKVAFHEDADEKQSDKQYLEPPSINFLRPRHTNFAPSQRKMSLVGKPLVYKNYRTDQRFRRVQSKMHNFLERPRGWKAASYHLSVLVMVLTCLALSVFSTMPEFEEKATLILYYIEIIFVFWLAIEYVCRVWSAGCRSRYRGLSGRLRFATSAYCIIDIIVISASLVVLCMGATGQVFAASAIRGLRFFQILRMLRIDRRAGTWKLLGSVVWAHRQELLTTLYIGFLGLIFSSFLVYLCEKNYDDTNFETFADALWWGVITLSTVGYGDVTPRTWPGKIIGAFCALLGISFFALPAGILGSGFALKVQQHQRQKHLIRRRVPAARLIQCLWRHYCAMPESRSVVTWKVHLQPPPAIPVKTTHPSNKSGKSTSSAFSCRNLSLRLRRSMFHRLGRRPSEVAIVDETATSPGSALDSYQPPDQTSPEVSPTNPPTASDQSPVLPISAVHLARRHEFGSVDRPNWTPEAGSDSAVVLVHRPRLNRSRKYPLYKSATIIGTPDHNLLRPLNRQPFVNNGTKPETGQLAPNNNSPSPLLGHKPPKPSNTLECLRFSDDFMDESEPRALATVKETKSTEVSPKIVKKPMMASIGAQPSTKIIRPNSSSSGFGAGALQNSLINRLRQSTRRKIPNQPSSAPATTSAQASIDGDEFMLSPTDIPGSLPGHPKTLIVPRHVDNISIMSASDISEIESLGALGFSLGSWKSKHKSSYHHHHYNTPTQKKSLGASAMAAAAAAAAAAADDSIGGHHHRLVANSSSLAPPDMLTLPPHHGSMYTSNNNLAVPKRPSTSPSPEARKSHDDKGSKSPVAKLFHKPRSLSLRDADPASLLLGDFMVAPLYEWAEKMRMNSANGNGHSGEEINTGNLGSSTMLWGMLTGDRDNKGGLWNHLSVCTSGGRDQRHRSPDLSFTDDDAPALQLRNMDDYTPALKNAVRAIRRIQLLVARRKFKEALKPYDVKDVIEQYSAGHVDLQARVKHVQQRLDQIVGLKPNKEELKTSLTHRVMKVERQVDKIDKKMDLLVEMFLEEKRLRLMEGSGPGYGHGKSHGHNQVHYTASGTGPNTAFVRPTGPHGRSNTNASSQSAPISQCLPIRRFSPRDGEQRSSSNSPGRPSTTKTITTQQFQPARRPVHLTSSLGPNESKKQASGVGSPSTTGPAGSRGASPLVLSSITKVPSEVSLSGGSEDEEGGSGDDIDKDQEKTEDNGDDLTDGEEDESASLLKSDDKPPDIHPDDSMA</sequence>
<dbReference type="FunFam" id="1.20.120.350:FF:000017">
    <property type="entry name" value="potassium voltage-gated channel subfamily KQT member 1"/>
    <property type="match status" value="1"/>
</dbReference>
<dbReference type="InterPro" id="IPR005821">
    <property type="entry name" value="Ion_trans_dom"/>
</dbReference>
<keyword evidence="10 14" id="KW-0472">Membrane</keyword>
<organism evidence="17 18">
    <name type="scientific">Ditylenchus destructor</name>
    <dbReference type="NCBI Taxonomy" id="166010"/>
    <lineage>
        <taxon>Eukaryota</taxon>
        <taxon>Metazoa</taxon>
        <taxon>Ecdysozoa</taxon>
        <taxon>Nematoda</taxon>
        <taxon>Chromadorea</taxon>
        <taxon>Rhabditida</taxon>
        <taxon>Tylenchina</taxon>
        <taxon>Tylenchomorpha</taxon>
        <taxon>Sphaerularioidea</taxon>
        <taxon>Anguinidae</taxon>
        <taxon>Anguininae</taxon>
        <taxon>Ditylenchus</taxon>
    </lineage>
</organism>
<evidence type="ECO:0000256" key="13">
    <source>
        <dbReference type="SAM" id="MobiDB-lite"/>
    </source>
</evidence>
<evidence type="ECO:0000256" key="14">
    <source>
        <dbReference type="SAM" id="Phobius"/>
    </source>
</evidence>
<keyword evidence="6" id="KW-0851">Voltage-gated channel</keyword>
<feature type="compositionally biased region" description="Polar residues" evidence="13">
    <location>
        <begin position="269"/>
        <end position="284"/>
    </location>
</feature>
<dbReference type="EMBL" id="JAKKPZ010000040">
    <property type="protein sequence ID" value="KAI1707564.1"/>
    <property type="molecule type" value="Genomic_DNA"/>
</dbReference>
<feature type="transmembrane region" description="Helical" evidence="14">
    <location>
        <begin position="634"/>
        <end position="660"/>
    </location>
</feature>
<feature type="region of interest" description="Disordered" evidence="13">
    <location>
        <begin position="154"/>
        <end position="180"/>
    </location>
</feature>
<evidence type="ECO:0000256" key="1">
    <source>
        <dbReference type="ARBA" id="ARBA00004651"/>
    </source>
</evidence>
<dbReference type="Gene3D" id="6.10.140.1910">
    <property type="match status" value="2"/>
</dbReference>
<feature type="compositionally biased region" description="Low complexity" evidence="13">
    <location>
        <begin position="305"/>
        <end position="315"/>
    </location>
</feature>
<reference evidence="17" key="1">
    <citation type="submission" date="2022-01" db="EMBL/GenBank/DDBJ databases">
        <title>Genome Sequence Resource for Two Populations of Ditylenchus destructor, the Migratory Endoparasitic Phytonematode.</title>
        <authorList>
            <person name="Zhang H."/>
            <person name="Lin R."/>
            <person name="Xie B."/>
        </authorList>
    </citation>
    <scope>NUCLEOTIDE SEQUENCE</scope>
    <source>
        <strain evidence="17">BazhouSP</strain>
    </source>
</reference>
<dbReference type="PRINTS" id="PR01459">
    <property type="entry name" value="KCNQCHANNEL"/>
</dbReference>
<feature type="transmembrane region" description="Helical" evidence="14">
    <location>
        <begin position="508"/>
        <end position="534"/>
    </location>
</feature>
<evidence type="ECO:0000256" key="6">
    <source>
        <dbReference type="ARBA" id="ARBA00022882"/>
    </source>
</evidence>
<dbReference type="Proteomes" id="UP001201812">
    <property type="component" value="Unassembled WGS sequence"/>
</dbReference>
<dbReference type="InterPro" id="IPR003937">
    <property type="entry name" value="K_chnl_volt-dep_KCNQ"/>
</dbReference>
<feature type="compositionally biased region" description="Polar residues" evidence="13">
    <location>
        <begin position="1401"/>
        <end position="1411"/>
    </location>
</feature>
<feature type="compositionally biased region" description="Polar residues" evidence="13">
    <location>
        <begin position="1125"/>
        <end position="1143"/>
    </location>
</feature>
<comment type="subcellular location">
    <subcellularLocation>
        <location evidence="1">Cell membrane</location>
        <topology evidence="1">Multi-pass membrane protein</topology>
    </subcellularLocation>
</comment>
<feature type="transmembrane region" description="Helical" evidence="14">
    <location>
        <begin position="573"/>
        <end position="593"/>
    </location>
</feature>
<evidence type="ECO:0000313" key="18">
    <source>
        <dbReference type="Proteomes" id="UP001201812"/>
    </source>
</evidence>
<keyword evidence="9" id="KW-0406">Ion transport</keyword>
<keyword evidence="4" id="KW-0633">Potassium transport</keyword>
<keyword evidence="7" id="KW-0630">Potassium</keyword>
<feature type="region of interest" description="Disordered" evidence="13">
    <location>
        <begin position="244"/>
        <end position="378"/>
    </location>
</feature>
<evidence type="ECO:0000256" key="9">
    <source>
        <dbReference type="ARBA" id="ARBA00023065"/>
    </source>
</evidence>
<evidence type="ECO:0000256" key="10">
    <source>
        <dbReference type="ARBA" id="ARBA00023136"/>
    </source>
</evidence>
<dbReference type="GO" id="GO:0005249">
    <property type="term" value="F:voltage-gated potassium channel activity"/>
    <property type="evidence" value="ECO:0007669"/>
    <property type="project" value="InterPro"/>
</dbReference>
<evidence type="ECO:0000259" key="16">
    <source>
        <dbReference type="Pfam" id="PF03520"/>
    </source>
</evidence>
<dbReference type="SUPFAM" id="SSF81324">
    <property type="entry name" value="Voltage-gated potassium channels"/>
    <property type="match status" value="1"/>
</dbReference>
<protein>
    <submittedName>
        <fullName evidence="17">KCNQ voltage-gated potassium channel domain-containing protein</fullName>
    </submittedName>
</protein>
<dbReference type="Gene3D" id="1.20.120.350">
    <property type="entry name" value="Voltage-gated potassium channels. Chain C"/>
    <property type="match status" value="1"/>
</dbReference>
<keyword evidence="3" id="KW-1003">Cell membrane</keyword>
<dbReference type="PRINTS" id="PR00169">
    <property type="entry name" value="KCHANNEL"/>
</dbReference>
<proteinExistence type="predicted"/>
<comment type="caution">
    <text evidence="17">The sequence shown here is derived from an EMBL/GenBank/DDBJ whole genome shotgun (WGS) entry which is preliminary data.</text>
</comment>
<evidence type="ECO:0000256" key="11">
    <source>
        <dbReference type="ARBA" id="ARBA00023303"/>
    </source>
</evidence>
<evidence type="ECO:0000256" key="8">
    <source>
        <dbReference type="ARBA" id="ARBA00022989"/>
    </source>
</evidence>
<feature type="region of interest" description="Disordered" evidence="13">
    <location>
        <begin position="1386"/>
        <end position="1585"/>
    </location>
</feature>
<dbReference type="Pfam" id="PF00520">
    <property type="entry name" value="Ion_trans"/>
    <property type="match status" value="1"/>
</dbReference>
<evidence type="ECO:0000256" key="7">
    <source>
        <dbReference type="ARBA" id="ARBA00022958"/>
    </source>
</evidence>
<feature type="transmembrane region" description="Helical" evidence="14">
    <location>
        <begin position="434"/>
        <end position="454"/>
    </location>
</feature>
<evidence type="ECO:0000256" key="5">
    <source>
        <dbReference type="ARBA" id="ARBA00022692"/>
    </source>
</evidence>